<dbReference type="EMBL" id="NNRL01000163">
    <property type="protein sequence ID" value="OYR10646.1"/>
    <property type="molecule type" value="Genomic_DNA"/>
</dbReference>
<sequence>MSWGFCENAYVKVVTIAADRAAKWLKNEANSDCVRITWQ</sequence>
<organism evidence="1 2">
    <name type="scientific">Brucella grignonensis</name>
    <dbReference type="NCBI Taxonomy" id="94627"/>
    <lineage>
        <taxon>Bacteria</taxon>
        <taxon>Pseudomonadati</taxon>
        <taxon>Pseudomonadota</taxon>
        <taxon>Alphaproteobacteria</taxon>
        <taxon>Hyphomicrobiales</taxon>
        <taxon>Brucellaceae</taxon>
        <taxon>Brucella/Ochrobactrum group</taxon>
        <taxon>Brucella</taxon>
    </lineage>
</organism>
<name>A0A256F7G3_9HYPH</name>
<comment type="caution">
    <text evidence="1">The sequence shown here is derived from an EMBL/GenBank/DDBJ whole genome shotgun (WGS) entry which is preliminary data.</text>
</comment>
<gene>
    <name evidence="1" type="ORF">CEV33_2108</name>
</gene>
<protein>
    <submittedName>
        <fullName evidence="1">Uncharacterized protein</fullName>
    </submittedName>
</protein>
<dbReference type="AlphaFoldDB" id="A0A256F7G3"/>
<reference evidence="1 2" key="1">
    <citation type="submission" date="2017-07" db="EMBL/GenBank/DDBJ databases">
        <title>Phylogenetic study on the rhizospheric bacterium Ochrobactrum sp. A44.</title>
        <authorList>
            <person name="Krzyzanowska D.M."/>
            <person name="Ossowicki A."/>
            <person name="Rajewska M."/>
            <person name="Maciag T."/>
            <person name="Kaczynski Z."/>
            <person name="Czerwicka M."/>
            <person name="Jafra S."/>
        </authorList>
    </citation>
    <scope>NUCLEOTIDE SEQUENCE [LARGE SCALE GENOMIC DNA]</scope>
    <source>
        <strain evidence="1 2">OgA9a</strain>
    </source>
</reference>
<dbReference type="Proteomes" id="UP000216478">
    <property type="component" value="Unassembled WGS sequence"/>
</dbReference>
<accession>A0A256F7G3</accession>
<keyword evidence="2" id="KW-1185">Reference proteome</keyword>
<evidence type="ECO:0000313" key="1">
    <source>
        <dbReference type="EMBL" id="OYR10646.1"/>
    </source>
</evidence>
<proteinExistence type="predicted"/>
<evidence type="ECO:0000313" key="2">
    <source>
        <dbReference type="Proteomes" id="UP000216478"/>
    </source>
</evidence>